<accession>A0ABP0FK49</accession>
<feature type="domain" description="Tudor" evidence="2">
    <location>
        <begin position="2019"/>
        <end position="2076"/>
    </location>
</feature>
<feature type="compositionally biased region" description="Polar residues" evidence="1">
    <location>
        <begin position="3270"/>
        <end position="3287"/>
    </location>
</feature>
<dbReference type="EMBL" id="CAWYQH010000068">
    <property type="protein sequence ID" value="CAK8680022.1"/>
    <property type="molecule type" value="Genomic_DNA"/>
</dbReference>
<proteinExistence type="predicted"/>
<dbReference type="InterPro" id="IPR035437">
    <property type="entry name" value="SNase_OB-fold_sf"/>
</dbReference>
<keyword evidence="4" id="KW-1185">Reference proteome</keyword>
<feature type="compositionally biased region" description="Polar residues" evidence="1">
    <location>
        <begin position="3330"/>
        <end position="3354"/>
    </location>
</feature>
<protein>
    <recommendedName>
        <fullName evidence="2">Tudor domain-containing protein</fullName>
    </recommendedName>
</protein>
<feature type="compositionally biased region" description="Basic and acidic residues" evidence="1">
    <location>
        <begin position="2797"/>
        <end position="2807"/>
    </location>
</feature>
<feature type="domain" description="Tudor" evidence="2">
    <location>
        <begin position="1145"/>
        <end position="1203"/>
    </location>
</feature>
<dbReference type="PANTHER" id="PTHR22948">
    <property type="entry name" value="TUDOR DOMAIN CONTAINING PROTEIN"/>
    <property type="match status" value="1"/>
</dbReference>
<dbReference type="InterPro" id="IPR050621">
    <property type="entry name" value="Tudor_domain_containing"/>
</dbReference>
<comment type="caution">
    <text evidence="3">The sequence shown here is derived from an EMBL/GenBank/DDBJ whole genome shotgun (WGS) entry which is preliminary data.</text>
</comment>
<dbReference type="Pfam" id="PF00567">
    <property type="entry name" value="TUDOR"/>
    <property type="match status" value="11"/>
</dbReference>
<name>A0ABP0FK49_CLALP</name>
<feature type="region of interest" description="Disordered" evidence="1">
    <location>
        <begin position="3181"/>
        <end position="3201"/>
    </location>
</feature>
<feature type="compositionally biased region" description="Basic and acidic residues" evidence="1">
    <location>
        <begin position="1922"/>
        <end position="1943"/>
    </location>
</feature>
<dbReference type="PROSITE" id="PS50304">
    <property type="entry name" value="TUDOR"/>
    <property type="match status" value="9"/>
</dbReference>
<dbReference type="InterPro" id="IPR002999">
    <property type="entry name" value="Tudor"/>
</dbReference>
<dbReference type="PANTHER" id="PTHR22948:SF29">
    <property type="entry name" value="FI02030P-RELATED"/>
    <property type="match status" value="1"/>
</dbReference>
<dbReference type="SUPFAM" id="SSF63748">
    <property type="entry name" value="Tudor/PWWP/MBT"/>
    <property type="match status" value="11"/>
</dbReference>
<gene>
    <name evidence="3" type="ORF">CVLEPA_LOCUS10315</name>
</gene>
<evidence type="ECO:0000313" key="4">
    <source>
        <dbReference type="Proteomes" id="UP001642483"/>
    </source>
</evidence>
<reference evidence="3 4" key="1">
    <citation type="submission" date="2024-02" db="EMBL/GenBank/DDBJ databases">
        <authorList>
            <person name="Daric V."/>
            <person name="Darras S."/>
        </authorList>
    </citation>
    <scope>NUCLEOTIDE SEQUENCE [LARGE SCALE GENOMIC DNA]</scope>
</reference>
<feature type="domain" description="Tudor" evidence="2">
    <location>
        <begin position="931"/>
        <end position="990"/>
    </location>
</feature>
<evidence type="ECO:0000256" key="1">
    <source>
        <dbReference type="SAM" id="MobiDB-lite"/>
    </source>
</evidence>
<feature type="domain" description="Tudor" evidence="2">
    <location>
        <begin position="1789"/>
        <end position="1847"/>
    </location>
</feature>
<dbReference type="SMART" id="SM00333">
    <property type="entry name" value="TUDOR"/>
    <property type="match status" value="11"/>
</dbReference>
<feature type="domain" description="Tudor" evidence="2">
    <location>
        <begin position="462"/>
        <end position="520"/>
    </location>
</feature>
<feature type="domain" description="Tudor" evidence="2">
    <location>
        <begin position="1354"/>
        <end position="1415"/>
    </location>
</feature>
<feature type="region of interest" description="Disordered" evidence="1">
    <location>
        <begin position="3077"/>
        <end position="3101"/>
    </location>
</feature>
<evidence type="ECO:0000313" key="3">
    <source>
        <dbReference type="EMBL" id="CAK8680022.1"/>
    </source>
</evidence>
<feature type="domain" description="Tudor" evidence="2">
    <location>
        <begin position="1565"/>
        <end position="1629"/>
    </location>
</feature>
<dbReference type="Proteomes" id="UP001642483">
    <property type="component" value="Unassembled WGS sequence"/>
</dbReference>
<feature type="domain" description="Tudor" evidence="2">
    <location>
        <begin position="61"/>
        <end position="120"/>
    </location>
</feature>
<sequence>MADGFNLKEGESYAVFLTDVNFSSEGQLVVWVQADESKRNDLDVLSVKLQTICPSLQPLESTEPGKFCTCRFSDDGQWYRARVESQLASGKWSVCFVDYGNFQALNESECHQMPAGLTELPVQAVGLVLSSAIQSKDFAGLWSPAVRRTLLNALLYTEVTVKVVQSCTSGLYVVDCPAIVQLLFDNGFAVKTKGSCYPYSKLKVNEKFKSYVAHVTEFAHLIVQEFESAKDLTNLMNDMAQYYSTPENRRNLQQKDFEVGQLVAAVYSADQGYYRARIKNIDGDSCTVYYIDYGDTEQQEVTSLYFLPKEFCQLEFQALQCQLYNVKINPKKATKMLSKRIGELLIDQLIDIEIVQHSFGSSVQLFIKGCIEEEDISLMLIAEGYGELQRCSSSKSVSFSQEKLRFSYPEVELGSEHKMTISFVKSDASFYVTSCQELVNLMKLMNNLATYCTDSNTAALNQVVLEQACCALYSEDGQWYRSKVVGKNGDEATVHHVDYGNSENCPLGSLKAIKEEFVELPCQAIPCHILKDLSKDERKLLEGLMEEEVDVKFLFKDEEKGSYATKLTHKGETLFFSANDSLSDCEEHMASDPKTLSTAAVPCSSFDDAAAQTAKTNAMKRSMSLETIHSSCTTFGTYIDVSICFIQDPECMWVQQTSNEMELYHLLTEMQSFYNNLPPDVMTFDKLNLNDFCCCKSSQTSYNWFRAQVIFCYADTVEVKSIDFGNEMKVKLDEIRVLAPQFFRIDAQALKCKLGNIKPASKHWTNGAVRELISLTKSAHVRGKFIERQGLSYIVDLIIEEPSGNKVNICEVLVERNHASWIETPQSKTTSDEQHTPVLVSDVHEKCAPTSTEKPVALPKPRPELFYQSAGMAMVGAEIEVSVCEGSSPDDFFLTINNSAHKQKYLSLFKRIDEEYNQNNNADKLQVSEGNLCVGLPCVVFYERSGHWCRGAVLNFKDLGNLDVCLVDYGRVVKAKLQNLRSISPKFVLQCSPAAMRCSLRGIVQPIEDSWSEQAINMFKGFLDANHCNLSCTVHGCAGDDLGTFFICSLRTPLVDFADLAIEAGFGRKPQIMGQLLPPFKLKSFLYTNLDVAKGKEDEFYITHIESPNLFYCQLKRKFKIMDEMMERLQCHCSENQNSPPTLKDLARECICFAKYDGDKWYRAHFISSMPNDHAHVLFVDYGNTAEVGLAEVQRFKDDEFFELPIQALPCSLTDVHKFVSDDGQTKILDIMKDLLLDKQFNGVVTSSQNGKIHLDLFSEEKRINDIIIEKLGLKSPTSFSLSDSDEMSPQKLNLTDPFFLQAGACEIVTISKFLDPRHFFVQFDRLKEQREHCNNTINGFYTAVRNADYAVQDLYSGDTVCSKQTSNEEWGRAMVLSVSESENEYVEVQYIDSGHVEKVKKTYYVKQLVADMDRWPKMAVPCSLAGIKPKTGPYWSDEAKALIQSMIIGSSSDLKARFYHKDKDTVSWWISLEIGKMDLATKMVQENLASFDRAECKIFNINFHSCNVAVINKPKLWKGEKEVIISHVESHDKVYLQKFKSLAKLHAMMDEINKTTNLDIITDVPDVGSFCLARYSEDGQFYRAQIADKITSDSEGHALLNVHFVDYGNMASISMGDVRKLDNRFAQLPAMSVCCKLPNIPESGAENTVQNLENLSISEVVVVLASLRFPDHHQSENIADLKIRRSNGETVRLLDFFSSTNTSLTTDHMPSNEGISTQTDYEALPKYKRLSDMVHKGSCKVYISHVENPGDVYCQLAELSNDLDTMMLSLESYYKEDHKHVDIASTLSLSVGSICVAQYCDDEWHRASVLDIIDDKKVKVQFVDYGTIEILSVDRIRNSEIRFCVLPLQAIHCHLAHVDFNPSTWTSKEIEDFDSRVANLELSASFSNYVEDEDTYEVKLRLPDGTLLNKEYMKTLDAQDDDGKTHPSKDNEPEPEDDKSSDTQEDDTDIPCMEITSQIQGISIEEGLTTEAYVSFAKNPNQFFLQLLEAQEKLDSLFDLIQNDLEADASCSQFEEELRNKDNFCVAKSPDDGEWYRGQIVESSTNAKIFFVDYGNACNVEWKDIRKISPQTAQIPMQAVLCSLSNVACLPEDSIEKAIDLFMTLAIDVPLQVEFLKADEIGKWKVLLKAGGVDISEKLSKCGEDKNNENPTTTLQGVEQQVCQKNEIQDTNLPPDDTDVSLPEVDKPAVNVEDESVSLATKKLPTADTEKSCDTNNFTEIKTPHSITNVLTTPSLPHIIVTSADLKVLDDKSCCMKNVTAPDPVKISVPSSFIDEMKEFCSEIKSSLVQGVSTEAVMEKVDAMILFLTNYQCHHNVYQFVSGAGDGQATSSFSFDQKRPGITTNVPVSPCKKPRLDKPFPMPHIPVNLHSHSLPKGKPNIKLEISCGCLIDLPRHFISPIFVHEVQVTCCISPSLFFVRPCFITDTVPSLAETSIMEPLDSTDNLTLCAFYSKPEQPNGEVTRGIVLSHNADVFIVMDIDSGLEYSLPLEKIFQLPEEMKSCPPRAIQCSLHGASPFDGEWSVKACAFFMEELKARDAEGSIRVEFKRPLSPEHLLCKWSAAVTTKSGSLSRLLMKRKFASGNIESSHLKPQSQNEAIYGVNSNENSQTVNRIPLIDIEKLASSQPLVSFLDPSPHVKSENPFQDSLSLHPKKLPDSISSVGSLMSDSVFASDDERNALVPTPDFLLLKDEECPQFIQEPPTGSSLGQKTWTIYCSTSDNPAEKLEDVTTAISCKTVKQTTSTAYNEERRSSLTCTEMPVEDAVTVNETTESISLFRPENHKIPPEESPNNIFDDDNKAQEEKDSGGLSDPLDDDNVLDQSESVAVAKKHDNVEDSEEREVEKSVKDDDVCEELEKTQDTVNRGHYVAVGPVYDDALNSDVIMSTNDVTCDNVNDDATHVSLDVCNDDADAATHSVNDDVTQEHVSCDIITHDVIAHNTDNSSSKIVCDDVLDHKVNTEVVADVQELAKTTETSQVCDTEKNLVAAELRNLQPFTDKYMDSQMAQAAKDPLRESFTEVSCGKTTSSSSMTEIARQLVDAVCQDAVNECLEDVVVLFAKEGKNDCRNVEELAMVQDDDEHHEEETAHVSQENGDSNDHDHSEKVLCEVSDISHDGDTDMFYDACTVKQQGKNDDDDTSQHLSHLICSCDDIFEQDDGIVTVCSSSPEAEVLPNEVPVKICGDNSSDPGEVAGSDDRKKDVDDVSEIVEAGGDVFTDGSAKEFSSTANQSFLDAHQSGSVFSTPTKDKMEVQVETTVISIPEDLDDVTDPKQNVTSHSEQSSIQGVTTPDLPVEDSNHNDSSVYSTPVRDVKSSEQAGLPECRAGESSEVRNTSSECNESLSTVDFQSAESLSP</sequence>
<feature type="region of interest" description="Disordered" evidence="1">
    <location>
        <begin position="2772"/>
        <end position="2850"/>
    </location>
</feature>
<dbReference type="Gene3D" id="2.40.50.90">
    <property type="match status" value="9"/>
</dbReference>
<organism evidence="3 4">
    <name type="scientific">Clavelina lepadiformis</name>
    <name type="common">Light-bulb sea squirt</name>
    <name type="synonym">Ascidia lepadiformis</name>
    <dbReference type="NCBI Taxonomy" id="159417"/>
    <lineage>
        <taxon>Eukaryota</taxon>
        <taxon>Metazoa</taxon>
        <taxon>Chordata</taxon>
        <taxon>Tunicata</taxon>
        <taxon>Ascidiacea</taxon>
        <taxon>Aplousobranchia</taxon>
        <taxon>Clavelinidae</taxon>
        <taxon>Clavelina</taxon>
    </lineage>
</organism>
<feature type="region of interest" description="Disordered" evidence="1">
    <location>
        <begin position="3262"/>
        <end position="3354"/>
    </location>
</feature>
<evidence type="ECO:0000259" key="2">
    <source>
        <dbReference type="PROSITE" id="PS50304"/>
    </source>
</evidence>
<feature type="region of interest" description="Disordered" evidence="1">
    <location>
        <begin position="1917"/>
        <end position="1950"/>
    </location>
</feature>
<dbReference type="Gene3D" id="2.30.30.140">
    <property type="match status" value="10"/>
</dbReference>
<feature type="domain" description="Tudor" evidence="2">
    <location>
        <begin position="256"/>
        <end position="314"/>
    </location>
</feature>